<dbReference type="RefSeq" id="WP_068880107.1">
    <property type="nucleotide sequence ID" value="NZ_LNTU01000001.1"/>
</dbReference>
<dbReference type="Gene3D" id="3.90.1200.10">
    <property type="match status" value="1"/>
</dbReference>
<dbReference type="STRING" id="1494590.ATN84_03470"/>
<evidence type="ECO:0000259" key="13">
    <source>
        <dbReference type="Pfam" id="PF01636"/>
    </source>
</evidence>
<dbReference type="EMBL" id="LNTU01000001">
    <property type="protein sequence ID" value="KXF78837.1"/>
    <property type="molecule type" value="Genomic_DNA"/>
</dbReference>
<comment type="caution">
    <text evidence="14">The sequence shown here is derived from an EMBL/GenBank/DDBJ whole genome shotgun (WGS) entry which is preliminary data.</text>
</comment>
<feature type="binding site" evidence="12">
    <location>
        <position position="197"/>
    </location>
    <ligand>
        <name>Mg(2+)</name>
        <dbReference type="ChEBI" id="CHEBI:18420"/>
    </ligand>
</feature>
<keyword evidence="12" id="KW-0479">Metal-binding</keyword>
<dbReference type="NCBIfam" id="NF032898">
    <property type="entry name" value="APH_3p_II"/>
    <property type="match status" value="1"/>
</dbReference>
<organism evidence="14 15">
    <name type="scientific">Paramesorhizobium deserti</name>
    <dbReference type="NCBI Taxonomy" id="1494590"/>
    <lineage>
        <taxon>Bacteria</taxon>
        <taxon>Pseudomonadati</taxon>
        <taxon>Pseudomonadota</taxon>
        <taxon>Alphaproteobacteria</taxon>
        <taxon>Hyphomicrobiales</taxon>
        <taxon>Phyllobacteriaceae</taxon>
        <taxon>Paramesorhizobium</taxon>
    </lineage>
</organism>
<gene>
    <name evidence="14" type="ORF">ATN84_03470</name>
</gene>
<feature type="domain" description="Aminoglycoside phosphotransferase" evidence="13">
    <location>
        <begin position="38"/>
        <end position="251"/>
    </location>
</feature>
<evidence type="ECO:0000313" key="15">
    <source>
        <dbReference type="Proteomes" id="UP000070107"/>
    </source>
</evidence>
<dbReference type="EC" id="2.7.1.95" evidence="2"/>
<sequence length="266" mass="29398">MTDPALAALDLPWSLQNRLAGYRSRKDELGRSSANILLLEHETEQPLVLKIEPAGPVSELAGEAARLEWLGSQRLACPRVPAFESEPERSLLLMTRLAGADLASSVGTLQPALIVQILADALKAMHAIDPAACPFDHRLDIRIEDARARMEAGEVDEEDFDDERSGRTAESLFEELHRLRPAGEDLVVTHGDACLPNFMADEGRFTGFIDCGRLGLADRHQDLALACWSIIHNLGQEWVQPFLAAYGGPPVDESKLAYYRLLDEFF</sequence>
<keyword evidence="6 10" id="KW-0418">Kinase</keyword>
<keyword evidence="5 10" id="KW-0547">Nucleotide-binding</keyword>
<comment type="similarity">
    <text evidence="1 10">Belongs to the aminoglycoside phosphotransferase family.</text>
</comment>
<evidence type="ECO:0000256" key="6">
    <source>
        <dbReference type="ARBA" id="ARBA00022777"/>
    </source>
</evidence>
<dbReference type="PANTHER" id="PTHR21310:SF41">
    <property type="entry name" value="3'-PHOSPHOTRANSFERASE, PUTATIVE-RELATED"/>
    <property type="match status" value="1"/>
</dbReference>
<evidence type="ECO:0000256" key="2">
    <source>
        <dbReference type="ARBA" id="ARBA00012193"/>
    </source>
</evidence>
<evidence type="ECO:0000256" key="8">
    <source>
        <dbReference type="ARBA" id="ARBA00023251"/>
    </source>
</evidence>
<keyword evidence="8 10" id="KW-0046">Antibiotic resistance</keyword>
<feature type="binding site" evidence="12">
    <location>
        <position position="210"/>
    </location>
    <ligand>
        <name>Mg(2+)</name>
        <dbReference type="ChEBI" id="CHEBI:18420"/>
    </ligand>
</feature>
<feature type="active site" description="Proton acceptor" evidence="11">
    <location>
        <position position="192"/>
    </location>
</feature>
<dbReference type="GO" id="GO:0046872">
    <property type="term" value="F:metal ion binding"/>
    <property type="evidence" value="ECO:0007669"/>
    <property type="project" value="UniProtKB-KW"/>
</dbReference>
<evidence type="ECO:0000256" key="7">
    <source>
        <dbReference type="ARBA" id="ARBA00022840"/>
    </source>
</evidence>
<reference evidence="14 15" key="1">
    <citation type="submission" date="2015-11" db="EMBL/GenBank/DDBJ databases">
        <title>Draft genome sequence of Paramesorhizobium deserti A-3-E, a strain highly resistant to diverse beta-lactam antibiotics.</title>
        <authorList>
            <person name="Lv R."/>
            <person name="Yang X."/>
            <person name="Fang N."/>
            <person name="Guo J."/>
            <person name="Luo X."/>
            <person name="Peng F."/>
            <person name="Yang R."/>
            <person name="Cui Y."/>
            <person name="Fang C."/>
            <person name="Song Y."/>
        </authorList>
    </citation>
    <scope>NUCLEOTIDE SEQUENCE [LARGE SCALE GENOMIC DNA]</scope>
    <source>
        <strain evidence="14 15">A-3-E</strain>
    </source>
</reference>
<dbReference type="GO" id="GO:0005524">
    <property type="term" value="F:ATP binding"/>
    <property type="evidence" value="ECO:0007669"/>
    <property type="project" value="UniProtKB-KW"/>
</dbReference>
<evidence type="ECO:0000256" key="12">
    <source>
        <dbReference type="PIRSR" id="PIRSR000706-2"/>
    </source>
</evidence>
<dbReference type="InterPro" id="IPR024165">
    <property type="entry name" value="Kan/Strep_kinase"/>
</dbReference>
<dbReference type="NCBIfam" id="NF033068">
    <property type="entry name" value="APH_3p"/>
    <property type="match status" value="1"/>
</dbReference>
<accession>A0A135I064</accession>
<dbReference type="InterPro" id="IPR011009">
    <property type="entry name" value="Kinase-like_dom_sf"/>
</dbReference>
<dbReference type="AlphaFoldDB" id="A0A135I064"/>
<dbReference type="GO" id="GO:0008910">
    <property type="term" value="F:kanamycin kinase activity"/>
    <property type="evidence" value="ECO:0007669"/>
    <property type="project" value="UniProtKB-EC"/>
</dbReference>
<keyword evidence="15" id="KW-1185">Reference proteome</keyword>
<evidence type="ECO:0000256" key="4">
    <source>
        <dbReference type="ARBA" id="ARBA00022679"/>
    </source>
</evidence>
<dbReference type="SUPFAM" id="SSF56112">
    <property type="entry name" value="Protein kinase-like (PK-like)"/>
    <property type="match status" value="1"/>
</dbReference>
<dbReference type="Gene3D" id="3.30.200.20">
    <property type="entry name" value="Phosphorylase Kinase, domain 1"/>
    <property type="match status" value="1"/>
</dbReference>
<keyword evidence="7 10" id="KW-0067">ATP-binding</keyword>
<dbReference type="GO" id="GO:0046677">
    <property type="term" value="P:response to antibiotic"/>
    <property type="evidence" value="ECO:0007669"/>
    <property type="project" value="UniProtKB-KW"/>
</dbReference>
<keyword evidence="4 10" id="KW-0808">Transferase</keyword>
<dbReference type="InterPro" id="IPR051678">
    <property type="entry name" value="AGP_Transferase"/>
</dbReference>
<dbReference type="Pfam" id="PF01636">
    <property type="entry name" value="APH"/>
    <property type="match status" value="1"/>
</dbReference>
<dbReference type="OrthoDB" id="3806873at2"/>
<evidence type="ECO:0000256" key="11">
    <source>
        <dbReference type="PIRSR" id="PIRSR000706-1"/>
    </source>
</evidence>
<name>A0A135I064_9HYPH</name>
<evidence type="ECO:0000256" key="9">
    <source>
        <dbReference type="ARBA" id="ARBA00048925"/>
    </source>
</evidence>
<evidence type="ECO:0000256" key="10">
    <source>
        <dbReference type="PIRNR" id="PIRNR000706"/>
    </source>
</evidence>
<protein>
    <recommendedName>
        <fullName evidence="3">Aminoglycoside 3'-phosphotransferase</fullName>
        <ecNumber evidence="2">2.7.1.95</ecNumber>
    </recommendedName>
</protein>
<keyword evidence="12" id="KW-0460">Magnesium</keyword>
<dbReference type="InterPro" id="IPR002575">
    <property type="entry name" value="Aminoglycoside_PTrfase"/>
</dbReference>
<evidence type="ECO:0000256" key="5">
    <source>
        <dbReference type="ARBA" id="ARBA00022741"/>
    </source>
</evidence>
<dbReference type="Proteomes" id="UP000070107">
    <property type="component" value="Unassembled WGS sequence"/>
</dbReference>
<dbReference type="PANTHER" id="PTHR21310">
    <property type="entry name" value="AMINOGLYCOSIDE PHOSPHOTRANSFERASE-RELATED-RELATED"/>
    <property type="match status" value="1"/>
</dbReference>
<proteinExistence type="inferred from homology"/>
<dbReference type="CDD" id="cd05150">
    <property type="entry name" value="APH"/>
    <property type="match status" value="1"/>
</dbReference>
<evidence type="ECO:0000256" key="3">
    <source>
        <dbReference type="ARBA" id="ARBA00017903"/>
    </source>
</evidence>
<dbReference type="PIRSF" id="PIRSF000706">
    <property type="entry name" value="Kanamycin_kin"/>
    <property type="match status" value="1"/>
</dbReference>
<comment type="catalytic activity">
    <reaction evidence="9">
        <text>kanamycin A + ATP = kanamycin 3'-phosphate + ADP + H(+)</text>
        <dbReference type="Rhea" id="RHEA:24256"/>
        <dbReference type="ChEBI" id="CHEBI:15378"/>
        <dbReference type="ChEBI" id="CHEBI:30616"/>
        <dbReference type="ChEBI" id="CHEBI:57909"/>
        <dbReference type="ChEBI" id="CHEBI:58214"/>
        <dbReference type="ChEBI" id="CHEBI:456216"/>
        <dbReference type="EC" id="2.7.1.95"/>
    </reaction>
</comment>
<evidence type="ECO:0000313" key="14">
    <source>
        <dbReference type="EMBL" id="KXF78837.1"/>
    </source>
</evidence>
<evidence type="ECO:0000256" key="1">
    <source>
        <dbReference type="ARBA" id="ARBA00006219"/>
    </source>
</evidence>